<feature type="domain" description="N-acetyltransferase" evidence="1">
    <location>
        <begin position="2"/>
        <end position="157"/>
    </location>
</feature>
<dbReference type="Proteomes" id="UP000029224">
    <property type="component" value="Unassembled WGS sequence"/>
</dbReference>
<dbReference type="OrthoDB" id="6683715at2"/>
<dbReference type="Pfam" id="PF13508">
    <property type="entry name" value="Acetyltransf_7"/>
    <property type="match status" value="1"/>
</dbReference>
<name>A0A090T5U3_9VIBR</name>
<dbReference type="InterPro" id="IPR000182">
    <property type="entry name" value="GNAT_dom"/>
</dbReference>
<evidence type="ECO:0000259" key="1">
    <source>
        <dbReference type="PROSITE" id="PS51186"/>
    </source>
</evidence>
<comment type="caution">
    <text evidence="2">The sequence shown here is derived from an EMBL/GenBank/DDBJ whole genome shotgun (WGS) entry which is preliminary data.</text>
</comment>
<evidence type="ECO:0000313" key="2">
    <source>
        <dbReference type="EMBL" id="GAL35311.1"/>
    </source>
</evidence>
<evidence type="ECO:0000313" key="3">
    <source>
        <dbReference type="Proteomes" id="UP000029224"/>
    </source>
</evidence>
<keyword evidence="2" id="KW-0808">Transferase</keyword>
<dbReference type="CDD" id="cd04301">
    <property type="entry name" value="NAT_SF"/>
    <property type="match status" value="1"/>
</dbReference>
<accession>A0A090T5U3</accession>
<reference evidence="2 3" key="2">
    <citation type="submission" date="2014-09" db="EMBL/GenBank/DDBJ databases">
        <authorList>
            <consortium name="NBRP consortium"/>
            <person name="Sawabe T."/>
            <person name="Meirelles P."/>
            <person name="Nakanishi M."/>
            <person name="Sayaka M."/>
            <person name="Hattori M."/>
            <person name="Ohkuma M."/>
        </authorList>
    </citation>
    <scope>NUCLEOTIDE SEQUENCE [LARGE SCALE GENOMIC DNA]</scope>
    <source>
        <strain evidence="2 3">JCM 19240</strain>
    </source>
</reference>
<reference evidence="2 3" key="1">
    <citation type="submission" date="2014-09" db="EMBL/GenBank/DDBJ databases">
        <title>Vibrio maritimus JCM 19240. (C210) whole genome shotgun sequence.</title>
        <authorList>
            <person name="Sawabe T."/>
            <person name="Meirelles P."/>
            <person name="Nakanishi M."/>
            <person name="Sayaka M."/>
            <person name="Hattori M."/>
            <person name="Ohkuma M."/>
        </authorList>
    </citation>
    <scope>NUCLEOTIDE SEQUENCE [LARGE SCALE GENOMIC DNA]</scope>
    <source>
        <strain evidence="2 3">JCM 19240</strain>
    </source>
</reference>
<dbReference type="AlphaFoldDB" id="A0A090T5U3"/>
<protein>
    <submittedName>
        <fullName evidence="2">Probable acetyltransferase</fullName>
    </submittedName>
</protein>
<dbReference type="EMBL" id="BBMT01000006">
    <property type="protein sequence ID" value="GAL35311.1"/>
    <property type="molecule type" value="Genomic_DNA"/>
</dbReference>
<dbReference type="SUPFAM" id="SSF55729">
    <property type="entry name" value="Acyl-CoA N-acyltransferases (Nat)"/>
    <property type="match status" value="1"/>
</dbReference>
<proteinExistence type="predicted"/>
<organism evidence="2 3">
    <name type="scientific">Vibrio maritimus</name>
    <dbReference type="NCBI Taxonomy" id="990268"/>
    <lineage>
        <taxon>Bacteria</taxon>
        <taxon>Pseudomonadati</taxon>
        <taxon>Pseudomonadota</taxon>
        <taxon>Gammaproteobacteria</taxon>
        <taxon>Vibrionales</taxon>
        <taxon>Vibrionaceae</taxon>
        <taxon>Vibrio</taxon>
    </lineage>
</organism>
<gene>
    <name evidence="2" type="ORF">JCM19240_3681</name>
</gene>
<dbReference type="PROSITE" id="PS51186">
    <property type="entry name" value="GNAT"/>
    <property type="match status" value="1"/>
</dbReference>
<sequence>MEIIQEIDVSGLHHKAIKALRNQAFPDSQVSRSYFKQLPHMRALHFEGEQLVGYLGLDYRAVSVGGEIHKVLGVIDFCVDEHYRGQGIGSFMLSELSAFAETKDVDFIILVSELHDFYSSNGFYKVQCMQSWLRLHEHTNFGVAVEHLDVLYVKPLRDKQWGVGHLDWLGYMC</sequence>
<dbReference type="InterPro" id="IPR016181">
    <property type="entry name" value="Acyl_CoA_acyltransferase"/>
</dbReference>
<keyword evidence="3" id="KW-1185">Reference proteome</keyword>
<dbReference type="GO" id="GO:0016747">
    <property type="term" value="F:acyltransferase activity, transferring groups other than amino-acyl groups"/>
    <property type="evidence" value="ECO:0007669"/>
    <property type="project" value="InterPro"/>
</dbReference>
<dbReference type="Gene3D" id="3.40.630.30">
    <property type="match status" value="1"/>
</dbReference>